<name>A0A8X6X376_9ARAC</name>
<organism evidence="1 2">
    <name type="scientific">Trichonephila inaurata madagascariensis</name>
    <dbReference type="NCBI Taxonomy" id="2747483"/>
    <lineage>
        <taxon>Eukaryota</taxon>
        <taxon>Metazoa</taxon>
        <taxon>Ecdysozoa</taxon>
        <taxon>Arthropoda</taxon>
        <taxon>Chelicerata</taxon>
        <taxon>Arachnida</taxon>
        <taxon>Araneae</taxon>
        <taxon>Araneomorphae</taxon>
        <taxon>Entelegynae</taxon>
        <taxon>Araneoidea</taxon>
        <taxon>Nephilidae</taxon>
        <taxon>Trichonephila</taxon>
        <taxon>Trichonephila inaurata</taxon>
    </lineage>
</organism>
<gene>
    <name evidence="1" type="ORF">TNIN_17811</name>
</gene>
<dbReference type="EMBL" id="BMAV01004861">
    <property type="protein sequence ID" value="GFY45445.1"/>
    <property type="molecule type" value="Genomic_DNA"/>
</dbReference>
<dbReference type="AlphaFoldDB" id="A0A8X6X376"/>
<evidence type="ECO:0000313" key="2">
    <source>
        <dbReference type="Proteomes" id="UP000886998"/>
    </source>
</evidence>
<dbReference type="Proteomes" id="UP000886998">
    <property type="component" value="Unassembled WGS sequence"/>
</dbReference>
<comment type="caution">
    <text evidence="1">The sequence shown here is derived from an EMBL/GenBank/DDBJ whole genome shotgun (WGS) entry which is preliminary data.</text>
</comment>
<evidence type="ECO:0000313" key="1">
    <source>
        <dbReference type="EMBL" id="GFY45445.1"/>
    </source>
</evidence>
<proteinExistence type="predicted"/>
<sequence>MLEISNVHIEVREITLLCNVEISLHNRSSEEFTFVNGYCNNMKFIMLLLFVSRGRMKHNLHVMRSSIAIRGQAKILMQSTRRGIKSTVWVNEKEGT</sequence>
<accession>A0A8X6X376</accession>
<keyword evidence="2" id="KW-1185">Reference proteome</keyword>
<reference evidence="1" key="1">
    <citation type="submission" date="2020-08" db="EMBL/GenBank/DDBJ databases">
        <title>Multicomponent nature underlies the extraordinary mechanical properties of spider dragline silk.</title>
        <authorList>
            <person name="Kono N."/>
            <person name="Nakamura H."/>
            <person name="Mori M."/>
            <person name="Yoshida Y."/>
            <person name="Ohtoshi R."/>
            <person name="Malay A.D."/>
            <person name="Moran D.A.P."/>
            <person name="Tomita M."/>
            <person name="Numata K."/>
            <person name="Arakawa K."/>
        </authorList>
    </citation>
    <scope>NUCLEOTIDE SEQUENCE</scope>
</reference>
<protein>
    <submittedName>
        <fullName evidence="1">Uncharacterized protein</fullName>
    </submittedName>
</protein>